<dbReference type="PANTHER" id="PTHR35936">
    <property type="entry name" value="MEMBRANE-BOUND LYTIC MUREIN TRANSGLYCOSYLASE F"/>
    <property type="match status" value="1"/>
</dbReference>
<proteinExistence type="inferred from homology"/>
<evidence type="ECO:0000256" key="4">
    <source>
        <dbReference type="RuleBase" id="RU003744"/>
    </source>
</evidence>
<dbReference type="GO" id="GO:0016020">
    <property type="term" value="C:membrane"/>
    <property type="evidence" value="ECO:0007669"/>
    <property type="project" value="InterPro"/>
</dbReference>
<evidence type="ECO:0000256" key="2">
    <source>
        <dbReference type="ARBA" id="ARBA00010333"/>
    </source>
</evidence>
<evidence type="ECO:0000256" key="3">
    <source>
        <dbReference type="ARBA" id="ARBA00022729"/>
    </source>
</evidence>
<comment type="subcellular location">
    <subcellularLocation>
        <location evidence="1">Cell envelope</location>
    </subcellularLocation>
</comment>
<dbReference type="SMART" id="SM00079">
    <property type="entry name" value="PBPe"/>
    <property type="match status" value="1"/>
</dbReference>
<comment type="caution">
    <text evidence="8">The sequence shown here is derived from an EMBL/GenBank/DDBJ whole genome shotgun (WGS) entry which is preliminary data.</text>
</comment>
<dbReference type="Proteomes" id="UP000761380">
    <property type="component" value="Unassembled WGS sequence"/>
</dbReference>
<evidence type="ECO:0000259" key="7">
    <source>
        <dbReference type="SMART" id="SM00079"/>
    </source>
</evidence>
<dbReference type="AlphaFoldDB" id="A0A927WQK6"/>
<reference evidence="8" key="1">
    <citation type="submission" date="2019-04" db="EMBL/GenBank/DDBJ databases">
        <title>Evolution of Biomass-Degrading Anaerobic Consortia Revealed by Metagenomics.</title>
        <authorList>
            <person name="Peng X."/>
        </authorList>
    </citation>
    <scope>NUCLEOTIDE SEQUENCE</scope>
    <source>
        <strain evidence="8">SIG240</strain>
    </source>
</reference>
<dbReference type="PANTHER" id="PTHR35936:SF17">
    <property type="entry name" value="ARGININE-BINDING EXTRACELLULAR PROTEIN ARTP"/>
    <property type="match status" value="1"/>
</dbReference>
<protein>
    <submittedName>
        <fullName evidence="8">Basic amino acid ABC transporter substrate-binding protein</fullName>
    </submittedName>
</protein>
<dbReference type="PROSITE" id="PS01039">
    <property type="entry name" value="SBP_BACTERIAL_3"/>
    <property type="match status" value="1"/>
</dbReference>
<sequence length="262" mass="28722">MNMKKVLSLLAAGAFAMFAFAGCGGDQAAAPAGGDKQTKVLKVGSSIDFPPFEFQNEGQKEYQGFDMDLIRAIGKEMGREVEIQNLGFDGLIPALQGKSIDVAISGMTINDERKANVRFSEPYYQSGLTMVVRQDEEAIKKFADLKGKKVAVQIGTTSAAEVKKIEGVEVKELNTPADCFMELKAKGVDAVVNDRPVNDYFITKNAAQGVKTLEEKLTAEDYGIAINKDNEELQKEINAALKKLKENGEYDKIFAKWFGEKK</sequence>
<comment type="similarity">
    <text evidence="2 4">Belongs to the bacterial solute-binding protein 3 family.</text>
</comment>
<dbReference type="InterPro" id="IPR001320">
    <property type="entry name" value="Iontro_rcpt_C"/>
</dbReference>
<dbReference type="Pfam" id="PF00497">
    <property type="entry name" value="SBP_bac_3"/>
    <property type="match status" value="1"/>
</dbReference>
<dbReference type="SMART" id="SM00062">
    <property type="entry name" value="PBPb"/>
    <property type="match status" value="1"/>
</dbReference>
<feature type="domain" description="Solute-binding protein family 3/N-terminal" evidence="6">
    <location>
        <begin position="40"/>
        <end position="261"/>
    </location>
</feature>
<dbReference type="InterPro" id="IPR001638">
    <property type="entry name" value="Solute-binding_3/MltF_N"/>
</dbReference>
<feature type="chain" id="PRO_5039481295" evidence="5">
    <location>
        <begin position="22"/>
        <end position="262"/>
    </location>
</feature>
<dbReference type="PROSITE" id="PS51257">
    <property type="entry name" value="PROKAR_LIPOPROTEIN"/>
    <property type="match status" value="1"/>
</dbReference>
<name>A0A927WQK6_SELRU</name>
<dbReference type="GO" id="GO:0015276">
    <property type="term" value="F:ligand-gated monoatomic ion channel activity"/>
    <property type="evidence" value="ECO:0007669"/>
    <property type="project" value="InterPro"/>
</dbReference>
<dbReference type="Gene3D" id="3.40.190.10">
    <property type="entry name" value="Periplasmic binding protein-like II"/>
    <property type="match status" value="2"/>
</dbReference>
<keyword evidence="3 5" id="KW-0732">Signal</keyword>
<dbReference type="CDD" id="cd13624">
    <property type="entry name" value="PBP2_Arg_Lys_His"/>
    <property type="match status" value="1"/>
</dbReference>
<accession>A0A927WQK6</accession>
<dbReference type="EMBL" id="SVBY01000033">
    <property type="protein sequence ID" value="MBE6092686.1"/>
    <property type="molecule type" value="Genomic_DNA"/>
</dbReference>
<dbReference type="GO" id="GO:0030313">
    <property type="term" value="C:cell envelope"/>
    <property type="evidence" value="ECO:0007669"/>
    <property type="project" value="UniProtKB-SubCell"/>
</dbReference>
<dbReference type="InterPro" id="IPR018313">
    <property type="entry name" value="SBP_3_CS"/>
</dbReference>
<feature type="domain" description="Ionotropic glutamate receptor C-terminal" evidence="7">
    <location>
        <begin position="40"/>
        <end position="260"/>
    </location>
</feature>
<evidence type="ECO:0000256" key="5">
    <source>
        <dbReference type="SAM" id="SignalP"/>
    </source>
</evidence>
<organism evidence="8 9">
    <name type="scientific">Selenomonas ruminantium</name>
    <dbReference type="NCBI Taxonomy" id="971"/>
    <lineage>
        <taxon>Bacteria</taxon>
        <taxon>Bacillati</taxon>
        <taxon>Bacillota</taxon>
        <taxon>Negativicutes</taxon>
        <taxon>Selenomonadales</taxon>
        <taxon>Selenomonadaceae</taxon>
        <taxon>Selenomonas</taxon>
    </lineage>
</organism>
<feature type="signal peptide" evidence="5">
    <location>
        <begin position="1"/>
        <end position="21"/>
    </location>
</feature>
<evidence type="ECO:0000256" key="1">
    <source>
        <dbReference type="ARBA" id="ARBA00004196"/>
    </source>
</evidence>
<evidence type="ECO:0000313" key="8">
    <source>
        <dbReference type="EMBL" id="MBE6092686.1"/>
    </source>
</evidence>
<gene>
    <name evidence="8" type="ORF">E7201_05920</name>
</gene>
<evidence type="ECO:0000259" key="6">
    <source>
        <dbReference type="SMART" id="SM00062"/>
    </source>
</evidence>
<evidence type="ECO:0000313" key="9">
    <source>
        <dbReference type="Proteomes" id="UP000761380"/>
    </source>
</evidence>
<dbReference type="SUPFAM" id="SSF53850">
    <property type="entry name" value="Periplasmic binding protein-like II"/>
    <property type="match status" value="1"/>
</dbReference>